<keyword evidence="2" id="KW-0067">ATP-binding</keyword>
<dbReference type="Gene3D" id="3.90.320.10">
    <property type="match status" value="1"/>
</dbReference>
<accession>A0A4V6NZQ0</accession>
<name>A0A4V6NZQ0_9HYPH</name>
<evidence type="ECO:0000259" key="1">
    <source>
        <dbReference type="Pfam" id="PF12705"/>
    </source>
</evidence>
<dbReference type="OrthoDB" id="9780606at2"/>
<comment type="caution">
    <text evidence="2">The sequence shown here is derived from an EMBL/GenBank/DDBJ whole genome shotgun (WGS) entry which is preliminary data.</text>
</comment>
<dbReference type="SUPFAM" id="SSF52540">
    <property type="entry name" value="P-loop containing nucleoside triphosphate hydrolases"/>
    <property type="match status" value="1"/>
</dbReference>
<dbReference type="InterPro" id="IPR038726">
    <property type="entry name" value="PDDEXK_AddAB-type"/>
</dbReference>
<dbReference type="RefSeq" id="WP_132806519.1">
    <property type="nucleotide sequence ID" value="NZ_SMAK01000005.1"/>
</dbReference>
<keyword evidence="2" id="KW-0347">Helicase</keyword>
<proteinExistence type="predicted"/>
<feature type="domain" description="PD-(D/E)XK endonuclease-like" evidence="1">
    <location>
        <begin position="758"/>
        <end position="982"/>
    </location>
</feature>
<dbReference type="InterPro" id="IPR011604">
    <property type="entry name" value="PDDEXK-like_dom_sf"/>
</dbReference>
<dbReference type="EMBL" id="SMAK01000005">
    <property type="protein sequence ID" value="TCT10678.1"/>
    <property type="molecule type" value="Genomic_DNA"/>
</dbReference>
<dbReference type="NCBIfam" id="TIGR02786">
    <property type="entry name" value="addB_alphas"/>
    <property type="match status" value="1"/>
</dbReference>
<dbReference type="InterPro" id="IPR014153">
    <property type="entry name" value="Ds_break_AddB"/>
</dbReference>
<gene>
    <name evidence="2" type="ORF">EDC22_105177</name>
</gene>
<protein>
    <submittedName>
        <fullName evidence="2">ATP-dependent helicase/nuclease subunit B</fullName>
    </submittedName>
</protein>
<keyword evidence="2" id="KW-0378">Hydrolase</keyword>
<keyword evidence="2" id="KW-0547">Nucleotide-binding</keyword>
<dbReference type="Proteomes" id="UP000295678">
    <property type="component" value="Unassembled WGS sequence"/>
</dbReference>
<dbReference type="Pfam" id="PF12705">
    <property type="entry name" value="PDDEXK_1"/>
    <property type="match status" value="1"/>
</dbReference>
<dbReference type="AlphaFoldDB" id="A0A4V6NZQ0"/>
<evidence type="ECO:0000313" key="2">
    <source>
        <dbReference type="EMBL" id="TCT10678.1"/>
    </source>
</evidence>
<organism evidence="2 3">
    <name type="scientific">Tepidamorphus gemmatus</name>
    <dbReference type="NCBI Taxonomy" id="747076"/>
    <lineage>
        <taxon>Bacteria</taxon>
        <taxon>Pseudomonadati</taxon>
        <taxon>Pseudomonadota</taxon>
        <taxon>Alphaproteobacteria</taxon>
        <taxon>Hyphomicrobiales</taxon>
        <taxon>Tepidamorphaceae</taxon>
        <taxon>Tepidamorphus</taxon>
    </lineage>
</organism>
<dbReference type="InterPro" id="IPR027417">
    <property type="entry name" value="P-loop_NTPase"/>
</dbReference>
<dbReference type="GO" id="GO:0004386">
    <property type="term" value="F:helicase activity"/>
    <property type="evidence" value="ECO:0007669"/>
    <property type="project" value="UniProtKB-KW"/>
</dbReference>
<reference evidence="2 3" key="1">
    <citation type="submission" date="2019-03" db="EMBL/GenBank/DDBJ databases">
        <title>Genomic Encyclopedia of Type Strains, Phase IV (KMG-IV): sequencing the most valuable type-strain genomes for metagenomic binning, comparative biology and taxonomic classification.</title>
        <authorList>
            <person name="Goeker M."/>
        </authorList>
    </citation>
    <scope>NUCLEOTIDE SEQUENCE [LARGE SCALE GENOMIC DNA]</scope>
    <source>
        <strain evidence="2 3">DSM 19345</strain>
    </source>
</reference>
<keyword evidence="3" id="KW-1185">Reference proteome</keyword>
<evidence type="ECO:0000313" key="3">
    <source>
        <dbReference type="Proteomes" id="UP000295678"/>
    </source>
</evidence>
<sequence>MTAPAPPRLWTIPPSAAFLPAFADALIAGRLVPPAPEGRRFALEEHLVLLPTRRACRTFAELLAERVGGATLLPRIRPIGDVDEVDLALFGEGTFGGGAALDLPPAIPPLQRHLLLATMVLAWGRSVAQTLLVPGREEPVAIPVVPGDAALLARDLARLIDDFETEGVSFRALEELVPEDHAAYWALTVGFLRIVSEEWPRLLEERGASDPATRRNALLRAEAARLAHCPPTGPIIAAGSTGTIPATAALLAVIARLPHGAVVLPGLDLDLDEEAWTAIDAASAPHPGHPQYGLKRLLGRLGAVRASVEPLVAAPRPARDRLVGEAFRPAATTEQWASLDRRLGDGLLDAAVSGIGVLEAADEAEEALAIAIALRETVATPGRTAALVTPDRGLARRVAAELARWQITVDDSAGVPLAETPAGGLFRQIVETVARRLEPVALVALIQHPLARFGLDTAAARRAARWLELAVLRGPRPAPGCDGLIRVATERLLRSADRFDHPAVRRLDTADRDAAFDLATRISAALEPLERLRDSPPVPLAKVVASHAEALSRVIAGEADELPSGEDVTALDAFLEELLASAGDGPDVTLAEYPALLAALMAGRAVRPVRAGHPRLAILGPLEARLLSADLIVLGGLDEGVWPADTRTDPFLNRPMRGVIGLEAPERFIGLAAHDVAQALGAPEVLLARAMKIGGAPTVASRWLRRLAAVVGSKRYARMCEAGNRLKGFARRLDLAEAAPRAMAEPAPCPPLELRPTRISVTEVETLIRDPYSIYARRILGLEPLPGLDEAPDASSRGEILHDALARFVHRTEAGETPDLIAIGRELFARLDDFPEVKAIWWPRFLRVAEWFAAIDAEDRRVKARRIVETGGALELDIAGRRMTLTGRADRIDVRPDGTLRIVDYKTGSVPSPPQVLSGLSPQLPLEAAIAMRGGFDGVEPGLVATELVYIELKGSRRAGSILPIAPNDTTVAAFAEETLNRLIGLLHRFCDPGQPYHVKPRAQFLKRFNDYDHLSRWPEWAVAGGGEE</sequence>